<dbReference type="EMBL" id="JMSN01000085">
    <property type="protein sequence ID" value="KDN40975.1"/>
    <property type="molecule type" value="Genomic_DNA"/>
</dbReference>
<dbReference type="InterPro" id="IPR052350">
    <property type="entry name" value="Metallo-dep_Lactonases"/>
</dbReference>
<dbReference type="GeneID" id="25264993"/>
<organism evidence="2 3">
    <name type="scientific">Tilletiaria anomala (strain ATCC 24038 / CBS 436.72 / UBC 951)</name>
    <dbReference type="NCBI Taxonomy" id="1037660"/>
    <lineage>
        <taxon>Eukaryota</taxon>
        <taxon>Fungi</taxon>
        <taxon>Dikarya</taxon>
        <taxon>Basidiomycota</taxon>
        <taxon>Ustilaginomycotina</taxon>
        <taxon>Exobasidiomycetes</taxon>
        <taxon>Georgefischeriales</taxon>
        <taxon>Tilletiariaceae</taxon>
        <taxon>Tilletiaria</taxon>
    </lineage>
</organism>
<accession>A0A066VQX4</accession>
<feature type="region of interest" description="Disordered" evidence="1">
    <location>
        <begin position="372"/>
        <end position="412"/>
    </location>
</feature>
<evidence type="ECO:0000256" key="1">
    <source>
        <dbReference type="SAM" id="MobiDB-lite"/>
    </source>
</evidence>
<protein>
    <submittedName>
        <fullName evidence="2">Uncharacterized protein</fullName>
    </submittedName>
</protein>
<dbReference type="PANTHER" id="PTHR43569">
    <property type="entry name" value="AMIDOHYDROLASE"/>
    <property type="match status" value="1"/>
</dbReference>
<dbReference type="PANTHER" id="PTHR43569:SF2">
    <property type="entry name" value="AMIDOHYDROLASE-RELATED DOMAIN-CONTAINING PROTEIN"/>
    <property type="match status" value="1"/>
</dbReference>
<evidence type="ECO:0000313" key="2">
    <source>
        <dbReference type="EMBL" id="KDN40975.1"/>
    </source>
</evidence>
<dbReference type="InParanoid" id="A0A066VQX4"/>
<dbReference type="AlphaFoldDB" id="A0A066VQX4"/>
<dbReference type="HOGENOM" id="CLU_604360_0_0_1"/>
<gene>
    <name evidence="2" type="ORF">K437DRAFT_258478</name>
</gene>
<feature type="region of interest" description="Disordered" evidence="1">
    <location>
        <begin position="68"/>
        <end position="89"/>
    </location>
</feature>
<dbReference type="STRING" id="1037660.A0A066VQX4"/>
<dbReference type="OrthoDB" id="2135488at2759"/>
<name>A0A066VQX4_TILAU</name>
<keyword evidence="3" id="KW-1185">Reference proteome</keyword>
<dbReference type="Gene3D" id="3.20.20.140">
    <property type="entry name" value="Metal-dependent hydrolases"/>
    <property type="match status" value="1"/>
</dbReference>
<dbReference type="Proteomes" id="UP000027361">
    <property type="component" value="Unassembled WGS sequence"/>
</dbReference>
<comment type="caution">
    <text evidence="2">The sequence shown here is derived from an EMBL/GenBank/DDBJ whole genome shotgun (WGS) entry which is preliminary data.</text>
</comment>
<dbReference type="RefSeq" id="XP_013241565.1">
    <property type="nucleotide sequence ID" value="XM_013386111.1"/>
</dbReference>
<reference evidence="2 3" key="1">
    <citation type="submission" date="2014-05" db="EMBL/GenBank/DDBJ databases">
        <title>Draft genome sequence of a rare smut relative, Tilletiaria anomala UBC 951.</title>
        <authorList>
            <consortium name="DOE Joint Genome Institute"/>
            <person name="Toome M."/>
            <person name="Kuo A."/>
            <person name="Henrissat B."/>
            <person name="Lipzen A."/>
            <person name="Tritt A."/>
            <person name="Yoshinaga Y."/>
            <person name="Zane M."/>
            <person name="Barry K."/>
            <person name="Grigoriev I.V."/>
            <person name="Spatafora J.W."/>
            <person name="Aimea M.C."/>
        </authorList>
    </citation>
    <scope>NUCLEOTIDE SEQUENCE [LARGE SCALE GENOMIC DNA]</scope>
    <source>
        <strain evidence="2 3">UBC 951</strain>
    </source>
</reference>
<sequence length="453" mass="49181">MPPRKVLPLSSLQPRKEDATIPMTPGSSAFRPSSFRPKSVLLVLSGGSSVKATDQALNTWAADGFGRKIDGEKAPIDQSDERERKSKEGDVTAKLSAVVYELPKGEQPNAVNQLRAANKALHNLPITTIVQLSEPKLPATQPTPETLALAYRVSLPVLGASLKADEKTWLDLIEAASQKDLVLELEIAKDGEVKTGEEKGLERRQEELEELLGKSYEAEMGEQKGDFQDENGQVDLSKATKGVRIVLDNLAGPPNLPSSQLLRSKSLEEWTGFISRIALHPRVYLKLSPLLFPSVVPLPSPSSSNPIAKAASSALQTASNFASSVDIGSSYVERRVELRRRLCLLLNIAYEAFGEDRIIFATSLDGCGVKPTKGSAEDGAPPPPRGTDISVSADDELTTSPAVQTEGESEAKEELSAAEEWYELCRETFQQIGLGDESLDKIFNENAAYVYRI</sequence>
<feature type="region of interest" description="Disordered" evidence="1">
    <location>
        <begin position="1"/>
        <end position="32"/>
    </location>
</feature>
<proteinExistence type="predicted"/>
<evidence type="ECO:0000313" key="3">
    <source>
        <dbReference type="Proteomes" id="UP000027361"/>
    </source>
</evidence>